<keyword evidence="3" id="KW-1185">Reference proteome</keyword>
<dbReference type="EMBL" id="JBHTBH010000013">
    <property type="protein sequence ID" value="MFC7330678.1"/>
    <property type="molecule type" value="Genomic_DNA"/>
</dbReference>
<evidence type="ECO:0000313" key="2">
    <source>
        <dbReference type="EMBL" id="MFC7330678.1"/>
    </source>
</evidence>
<feature type="domain" description="Amidohydrolase-related" evidence="1">
    <location>
        <begin position="55"/>
        <end position="408"/>
    </location>
</feature>
<comment type="caution">
    <text evidence="2">The sequence shown here is derived from an EMBL/GenBank/DDBJ whole genome shotgun (WGS) entry which is preliminary data.</text>
</comment>
<dbReference type="RefSeq" id="WP_379873324.1">
    <property type="nucleotide sequence ID" value="NZ_JBHTBH010000013.1"/>
</dbReference>
<reference evidence="3" key="1">
    <citation type="journal article" date="2019" name="Int. J. Syst. Evol. Microbiol.">
        <title>The Global Catalogue of Microorganisms (GCM) 10K type strain sequencing project: providing services to taxonomists for standard genome sequencing and annotation.</title>
        <authorList>
            <consortium name="The Broad Institute Genomics Platform"/>
            <consortium name="The Broad Institute Genome Sequencing Center for Infectious Disease"/>
            <person name="Wu L."/>
            <person name="Ma J."/>
        </authorList>
    </citation>
    <scope>NUCLEOTIDE SEQUENCE [LARGE SCALE GENOMIC DNA]</scope>
    <source>
        <strain evidence="3">CGMCC 4.7382</strain>
    </source>
</reference>
<gene>
    <name evidence="2" type="ORF">ACFQRF_23385</name>
</gene>
<name>A0ABW2KLD4_9ACTN</name>
<sequence length="431" mass="43595">MRQFDLVIRSERVVTPDGVGPAAVGVRSGRISVVADHGAAISGRREADLGGAALLPGCVDIDVGVQRPGQSLVEGYAETTAAAATGGVTTIVVTPAPATPAVTCTDALEAHLRAVAEAGWTHVAFLGGMTPRSTPADLADLRAAGVVGFHCSLSDGGAPDVTAVDDSQLRKAMAELAAMDALLVVHAEDGAELTEPSGPGNGAMLVARPPRAERRGLERVIAAARVTGGRAHIAPFAAAECAAMLAAAHAVGIRVSAQTAPHHLCLPAEVVPDADPEFRCRPPLRSDANRGALWRALLDGTGGGVVASIGSGHRPGTGVAAVGWTLPALWTAARRRGFGLADLSGWTAQRPAELVGLAAKGAIAAGRDADLVAFDPDAEQRVPAGGGPYAGRLLRGQVLATWVSGQEVAVETPPFPPGVRRAGGAVLPARA</sequence>
<dbReference type="SUPFAM" id="SSF51338">
    <property type="entry name" value="Composite domain of metallo-dependent hydrolases"/>
    <property type="match status" value="1"/>
</dbReference>
<dbReference type="Pfam" id="PF01979">
    <property type="entry name" value="Amidohydro_1"/>
    <property type="match status" value="1"/>
</dbReference>
<protein>
    <submittedName>
        <fullName evidence="2">Amidohydrolase family protein</fullName>
    </submittedName>
</protein>
<evidence type="ECO:0000313" key="3">
    <source>
        <dbReference type="Proteomes" id="UP001596540"/>
    </source>
</evidence>
<dbReference type="InterPro" id="IPR006680">
    <property type="entry name" value="Amidohydro-rel"/>
</dbReference>
<dbReference type="InterPro" id="IPR050138">
    <property type="entry name" value="DHOase/Allantoinase_Hydrolase"/>
</dbReference>
<dbReference type="Proteomes" id="UP001596540">
    <property type="component" value="Unassembled WGS sequence"/>
</dbReference>
<accession>A0ABW2KLD4</accession>
<evidence type="ECO:0000259" key="1">
    <source>
        <dbReference type="Pfam" id="PF01979"/>
    </source>
</evidence>
<proteinExistence type="predicted"/>
<dbReference type="InterPro" id="IPR011059">
    <property type="entry name" value="Metal-dep_hydrolase_composite"/>
</dbReference>
<dbReference type="SUPFAM" id="SSF51556">
    <property type="entry name" value="Metallo-dependent hydrolases"/>
    <property type="match status" value="1"/>
</dbReference>
<organism evidence="2 3">
    <name type="scientific">Marinactinospora rubrisoli</name>
    <dbReference type="NCBI Taxonomy" id="2715399"/>
    <lineage>
        <taxon>Bacteria</taxon>
        <taxon>Bacillati</taxon>
        <taxon>Actinomycetota</taxon>
        <taxon>Actinomycetes</taxon>
        <taxon>Streptosporangiales</taxon>
        <taxon>Nocardiopsidaceae</taxon>
        <taxon>Marinactinospora</taxon>
    </lineage>
</organism>
<dbReference type="PANTHER" id="PTHR43668">
    <property type="entry name" value="ALLANTOINASE"/>
    <property type="match status" value="1"/>
</dbReference>
<dbReference type="PANTHER" id="PTHR43668:SF2">
    <property type="entry name" value="ALLANTOINASE"/>
    <property type="match status" value="1"/>
</dbReference>
<dbReference type="InterPro" id="IPR032466">
    <property type="entry name" value="Metal_Hydrolase"/>
</dbReference>
<dbReference type="Gene3D" id="3.20.20.140">
    <property type="entry name" value="Metal-dependent hydrolases"/>
    <property type="match status" value="1"/>
</dbReference>